<dbReference type="SMART" id="SM00450">
    <property type="entry name" value="RHOD"/>
    <property type="match status" value="1"/>
</dbReference>
<dbReference type="PROSITE" id="PS50206">
    <property type="entry name" value="RHODANESE_3"/>
    <property type="match status" value="1"/>
</dbReference>
<dbReference type="PANTHER" id="PTHR43031:SF1">
    <property type="entry name" value="PYRIDINE NUCLEOTIDE-DISULPHIDE OXIDOREDUCTASE"/>
    <property type="match status" value="1"/>
</dbReference>
<gene>
    <name evidence="2" type="ORF">KQI68_09855</name>
</gene>
<evidence type="ECO:0000259" key="1">
    <source>
        <dbReference type="PROSITE" id="PS50206"/>
    </source>
</evidence>
<dbReference type="RefSeq" id="WP_216549952.1">
    <property type="nucleotide sequence ID" value="NZ_JAHLQO010000006.1"/>
</dbReference>
<dbReference type="CDD" id="cd00158">
    <property type="entry name" value="RHOD"/>
    <property type="match status" value="1"/>
</dbReference>
<evidence type="ECO:0000313" key="2">
    <source>
        <dbReference type="EMBL" id="MBU5670134.1"/>
    </source>
</evidence>
<keyword evidence="3" id="KW-1185">Reference proteome</keyword>
<evidence type="ECO:0000313" key="3">
    <source>
        <dbReference type="Proteomes" id="UP000783742"/>
    </source>
</evidence>
<dbReference type="Proteomes" id="UP000783742">
    <property type="component" value="Unassembled WGS sequence"/>
</dbReference>
<feature type="domain" description="Rhodanese" evidence="1">
    <location>
        <begin position="11"/>
        <end position="95"/>
    </location>
</feature>
<dbReference type="InterPro" id="IPR001763">
    <property type="entry name" value="Rhodanese-like_dom"/>
</dbReference>
<dbReference type="InterPro" id="IPR050229">
    <property type="entry name" value="GlpE_sulfurtransferase"/>
</dbReference>
<sequence>MKEINVNDIDKIENPYILDVRELSELEETGTIKGAVHIPMNDILKRVKEIPQNEDIYILCRSGNRSKMVGLLLGSFGFNTINLEGGIMDYKGETVK</sequence>
<name>A0ABS6FIY2_9FIRM</name>
<accession>A0ABS6FIY2</accession>
<organism evidence="2 3">
    <name type="scientific">Peptoniphilus ovalis</name>
    <dbReference type="NCBI Taxonomy" id="2841503"/>
    <lineage>
        <taxon>Bacteria</taxon>
        <taxon>Bacillati</taxon>
        <taxon>Bacillota</taxon>
        <taxon>Tissierellia</taxon>
        <taxon>Tissierellales</taxon>
        <taxon>Peptoniphilaceae</taxon>
        <taxon>Peptoniphilus</taxon>
    </lineage>
</organism>
<protein>
    <submittedName>
        <fullName evidence="2">Rhodanese-like domain-containing protein</fullName>
    </submittedName>
</protein>
<proteinExistence type="predicted"/>
<dbReference type="PANTHER" id="PTHR43031">
    <property type="entry name" value="FAD-DEPENDENT OXIDOREDUCTASE"/>
    <property type="match status" value="1"/>
</dbReference>
<reference evidence="2 3" key="1">
    <citation type="submission" date="2021-06" db="EMBL/GenBank/DDBJ databases">
        <authorList>
            <person name="Sun Q."/>
            <person name="Li D."/>
        </authorList>
    </citation>
    <scope>NUCLEOTIDE SEQUENCE [LARGE SCALE GENOMIC DNA]</scope>
    <source>
        <strain evidence="2 3">MSJ-1</strain>
    </source>
</reference>
<dbReference type="Pfam" id="PF00581">
    <property type="entry name" value="Rhodanese"/>
    <property type="match status" value="1"/>
</dbReference>
<dbReference type="EMBL" id="JAHLQO010000006">
    <property type="protein sequence ID" value="MBU5670134.1"/>
    <property type="molecule type" value="Genomic_DNA"/>
</dbReference>
<comment type="caution">
    <text evidence="2">The sequence shown here is derived from an EMBL/GenBank/DDBJ whole genome shotgun (WGS) entry which is preliminary data.</text>
</comment>